<dbReference type="Proteomes" id="UP001460270">
    <property type="component" value="Unassembled WGS sequence"/>
</dbReference>
<comment type="caution">
    <text evidence="2">The sequence shown here is derived from an EMBL/GenBank/DDBJ whole genome shotgun (WGS) entry which is preliminary data.</text>
</comment>
<sequence length="106" mass="11634">MKRAASFNYDPDDHRLRTLKKKRSRKKSKWSTGVIPKPKKKKSAAAPPAASSESCSSLSSLSESSENSDVPNAQLNGLTNGFHVRNTSSVPRLVRGKSVGRNWPIK</sequence>
<feature type="compositionally biased region" description="Basic residues" evidence="1">
    <location>
        <begin position="17"/>
        <end position="29"/>
    </location>
</feature>
<gene>
    <name evidence="2" type="ORF">WMY93_019015</name>
</gene>
<evidence type="ECO:0000256" key="1">
    <source>
        <dbReference type="SAM" id="MobiDB-lite"/>
    </source>
</evidence>
<evidence type="ECO:0000313" key="3">
    <source>
        <dbReference type="Proteomes" id="UP001460270"/>
    </source>
</evidence>
<dbReference type="AlphaFoldDB" id="A0AAW0NHJ3"/>
<reference evidence="3" key="1">
    <citation type="submission" date="2024-04" db="EMBL/GenBank/DDBJ databases">
        <title>Salinicola lusitanus LLJ914,a marine bacterium isolated from the Okinawa Trough.</title>
        <authorList>
            <person name="Li J."/>
        </authorList>
    </citation>
    <scope>NUCLEOTIDE SEQUENCE [LARGE SCALE GENOMIC DNA]</scope>
</reference>
<name>A0AAW0NHJ3_9GOBI</name>
<feature type="region of interest" description="Disordered" evidence="1">
    <location>
        <begin position="1"/>
        <end position="106"/>
    </location>
</feature>
<evidence type="ECO:0000313" key="2">
    <source>
        <dbReference type="EMBL" id="KAK7898162.1"/>
    </source>
</evidence>
<accession>A0AAW0NHJ3</accession>
<feature type="compositionally biased region" description="Polar residues" evidence="1">
    <location>
        <begin position="67"/>
        <end position="90"/>
    </location>
</feature>
<dbReference type="EMBL" id="JBBPFD010000014">
    <property type="protein sequence ID" value="KAK7898162.1"/>
    <property type="molecule type" value="Genomic_DNA"/>
</dbReference>
<feature type="compositionally biased region" description="Low complexity" evidence="1">
    <location>
        <begin position="44"/>
        <end position="65"/>
    </location>
</feature>
<protein>
    <submittedName>
        <fullName evidence="2">Uncharacterized protein</fullName>
    </submittedName>
</protein>
<proteinExistence type="predicted"/>
<organism evidence="2 3">
    <name type="scientific">Mugilogobius chulae</name>
    <name type="common">yellowstripe goby</name>
    <dbReference type="NCBI Taxonomy" id="88201"/>
    <lineage>
        <taxon>Eukaryota</taxon>
        <taxon>Metazoa</taxon>
        <taxon>Chordata</taxon>
        <taxon>Craniata</taxon>
        <taxon>Vertebrata</taxon>
        <taxon>Euteleostomi</taxon>
        <taxon>Actinopterygii</taxon>
        <taxon>Neopterygii</taxon>
        <taxon>Teleostei</taxon>
        <taxon>Neoteleostei</taxon>
        <taxon>Acanthomorphata</taxon>
        <taxon>Gobiaria</taxon>
        <taxon>Gobiiformes</taxon>
        <taxon>Gobioidei</taxon>
        <taxon>Gobiidae</taxon>
        <taxon>Gobionellinae</taxon>
        <taxon>Mugilogobius</taxon>
    </lineage>
</organism>
<keyword evidence="3" id="KW-1185">Reference proteome</keyword>